<sequence length="152" mass="17312">MAKVSQLSIMFRDKPQKLHKDSVENPDVVEKKPFDSSSDNERDQLTSTFASWSSSSFQMPLKYPNYTKEGYEIMSEEELDRLLKLYGLPTNLGDLSCKKDFAVGAFLWEKGSSLVEHDSVNPNSSLSDLDENSLLGLMAVLMKDMFHFIFRV</sequence>
<dbReference type="Pfam" id="PF24847">
    <property type="entry name" value="DUF7722"/>
    <property type="match status" value="1"/>
</dbReference>
<dbReference type="Proteomes" id="UP001558713">
    <property type="component" value="Unassembled WGS sequence"/>
</dbReference>
<dbReference type="AlphaFoldDB" id="A0ABD1AD19"/>
<dbReference type="EMBL" id="JBANAX010000526">
    <property type="protein sequence ID" value="KAL1204672.1"/>
    <property type="molecule type" value="Genomic_DNA"/>
</dbReference>
<keyword evidence="4" id="KW-1185">Reference proteome</keyword>
<protein>
    <recommendedName>
        <fullName evidence="2">DUF7722 domain-containing protein</fullName>
    </recommendedName>
</protein>
<organism evidence="3 4">
    <name type="scientific">Cardamine amara subsp. amara</name>
    <dbReference type="NCBI Taxonomy" id="228776"/>
    <lineage>
        <taxon>Eukaryota</taxon>
        <taxon>Viridiplantae</taxon>
        <taxon>Streptophyta</taxon>
        <taxon>Embryophyta</taxon>
        <taxon>Tracheophyta</taxon>
        <taxon>Spermatophyta</taxon>
        <taxon>Magnoliopsida</taxon>
        <taxon>eudicotyledons</taxon>
        <taxon>Gunneridae</taxon>
        <taxon>Pentapetalae</taxon>
        <taxon>rosids</taxon>
        <taxon>malvids</taxon>
        <taxon>Brassicales</taxon>
        <taxon>Brassicaceae</taxon>
        <taxon>Cardamineae</taxon>
        <taxon>Cardamine</taxon>
    </lineage>
</organism>
<reference evidence="3 4" key="1">
    <citation type="submission" date="2024-04" db="EMBL/GenBank/DDBJ databases">
        <title>Genome assembly C_amara_ONT_v2.</title>
        <authorList>
            <person name="Yant L."/>
            <person name="Moore C."/>
            <person name="Slenker M."/>
        </authorList>
    </citation>
    <scope>NUCLEOTIDE SEQUENCE [LARGE SCALE GENOMIC DNA]</scope>
    <source>
        <tissue evidence="3">Leaf</tissue>
    </source>
</reference>
<name>A0ABD1AD19_CARAN</name>
<accession>A0ABD1AD19</accession>
<comment type="caution">
    <text evidence="3">The sequence shown here is derived from an EMBL/GenBank/DDBJ whole genome shotgun (WGS) entry which is preliminary data.</text>
</comment>
<evidence type="ECO:0000256" key="1">
    <source>
        <dbReference type="SAM" id="MobiDB-lite"/>
    </source>
</evidence>
<dbReference type="PANTHER" id="PTHR33513">
    <property type="entry name" value="OS06G0523300 PROTEIN"/>
    <property type="match status" value="1"/>
</dbReference>
<dbReference type="PANTHER" id="PTHR33513:SF49">
    <property type="entry name" value="(RAPE) HYPOTHETICAL PROTEIN"/>
    <property type="match status" value="1"/>
</dbReference>
<feature type="domain" description="DUF7722" evidence="2">
    <location>
        <begin position="63"/>
        <end position="109"/>
    </location>
</feature>
<dbReference type="InterPro" id="IPR056139">
    <property type="entry name" value="DUF7722"/>
</dbReference>
<gene>
    <name evidence="3" type="ORF">V5N11_017291</name>
</gene>
<proteinExistence type="predicted"/>
<evidence type="ECO:0000313" key="3">
    <source>
        <dbReference type="EMBL" id="KAL1204672.1"/>
    </source>
</evidence>
<evidence type="ECO:0000259" key="2">
    <source>
        <dbReference type="Pfam" id="PF24847"/>
    </source>
</evidence>
<evidence type="ECO:0000313" key="4">
    <source>
        <dbReference type="Proteomes" id="UP001558713"/>
    </source>
</evidence>
<feature type="region of interest" description="Disordered" evidence="1">
    <location>
        <begin position="13"/>
        <end position="42"/>
    </location>
</feature>